<dbReference type="Pfam" id="PF06739">
    <property type="entry name" value="SBBP"/>
    <property type="match status" value="1"/>
</dbReference>
<dbReference type="PANTHER" id="PTHR35580">
    <property type="entry name" value="CELL SURFACE GLYCOPROTEIN (S-LAYER PROTEIN)-LIKE PROTEIN"/>
    <property type="match status" value="1"/>
</dbReference>
<dbReference type="SUPFAM" id="SSF101898">
    <property type="entry name" value="NHL repeat"/>
    <property type="match status" value="1"/>
</dbReference>
<name>A0A644WMM5_9ZZZZ</name>
<feature type="domain" description="Secretion system C-terminal sorting" evidence="1">
    <location>
        <begin position="492"/>
        <end position="556"/>
    </location>
</feature>
<proteinExistence type="predicted"/>
<evidence type="ECO:0000313" key="2">
    <source>
        <dbReference type="EMBL" id="MPM05072.1"/>
    </source>
</evidence>
<dbReference type="EMBL" id="VSSQ01001097">
    <property type="protein sequence ID" value="MPM05072.1"/>
    <property type="molecule type" value="Genomic_DNA"/>
</dbReference>
<dbReference type="PANTHER" id="PTHR35580:SF1">
    <property type="entry name" value="PHYTASE-LIKE DOMAIN-CONTAINING PROTEIN"/>
    <property type="match status" value="1"/>
</dbReference>
<dbReference type="NCBIfam" id="TIGR04183">
    <property type="entry name" value="Por_Secre_tail"/>
    <property type="match status" value="1"/>
</dbReference>
<dbReference type="Gene3D" id="2.120.10.30">
    <property type="entry name" value="TolB, C-terminal domain"/>
    <property type="match status" value="1"/>
</dbReference>
<protein>
    <recommendedName>
        <fullName evidence="1">Secretion system C-terminal sorting domain-containing protein</fullName>
    </recommendedName>
</protein>
<dbReference type="Pfam" id="PF18962">
    <property type="entry name" value="Por_Secre_tail"/>
    <property type="match status" value="1"/>
</dbReference>
<comment type="caution">
    <text evidence="2">The sequence shown here is derived from an EMBL/GenBank/DDBJ whole genome shotgun (WGS) entry which is preliminary data.</text>
</comment>
<dbReference type="InterPro" id="IPR026444">
    <property type="entry name" value="Secre_tail"/>
</dbReference>
<dbReference type="InterPro" id="IPR010620">
    <property type="entry name" value="SBBP_repeat"/>
</dbReference>
<organism evidence="2">
    <name type="scientific">bioreactor metagenome</name>
    <dbReference type="NCBI Taxonomy" id="1076179"/>
    <lineage>
        <taxon>unclassified sequences</taxon>
        <taxon>metagenomes</taxon>
        <taxon>ecological metagenomes</taxon>
    </lineage>
</organism>
<sequence length="564" mass="59963">MKRISTFFVFCLLMATTSINAQNFEWAKSFGNITSDYGYSTTTDASGNVYVTGLFKGTVDFNPPSGFDTLASVGPGDVFVLKMDSSGNFLWAKSFGGITGESGRAIKLDAFGNIFITGNFSGTVDFDPGAATYNLTAVGQADVFVLKLDSSGNFIWARSFGSTNSDYGQSIITDANGDVYTIGKFTGSMDSDPGPGVTTLSLVGYFDFFIQKMDSSGNFLWARSFGSINYDDGTSISIDGSGNIYATGFFDDSTDFDPGPGVEILAPVSSNAVFILKMDSDGNYLWAKSIGAMITEGYAICVDAFENVYTTGYFEGTGDFDPGAGVATLSSAVSHDVFIQKLDSAGNLLWAKSFGGTSDDDGYSISTDSFGNVYTAGFFQGTADFDPGAGIVTLASAGDKDVFVQKMDPSGNFLWAKSFGGTGYDRVESIHVDAFGNIYTTGYFQTTVDFDPGTGTNNLTSAGEWDIFVHKMSPAPSTAEVTENTFGDKFMVYPNPTDGNFSIDLGNVYQNTTISIFDVNGKLIETKSFSQTQIADMSMAAPAGVYLLKVNSGDKKAAITLVKE</sequence>
<reference evidence="2" key="1">
    <citation type="submission" date="2019-08" db="EMBL/GenBank/DDBJ databases">
        <authorList>
            <person name="Kucharzyk K."/>
            <person name="Murdoch R.W."/>
            <person name="Higgins S."/>
            <person name="Loffler F."/>
        </authorList>
    </citation>
    <scope>NUCLEOTIDE SEQUENCE</scope>
</reference>
<gene>
    <name evidence="2" type="ORF">SDC9_51356</name>
</gene>
<evidence type="ECO:0000259" key="1">
    <source>
        <dbReference type="Pfam" id="PF18962"/>
    </source>
</evidence>
<dbReference type="AlphaFoldDB" id="A0A644WMM5"/>
<dbReference type="InterPro" id="IPR011042">
    <property type="entry name" value="6-blade_b-propeller_TolB-like"/>
</dbReference>
<dbReference type="InterPro" id="IPR052918">
    <property type="entry name" value="Motility_Chemotaxis_Reg"/>
</dbReference>
<accession>A0A644WMM5</accession>